<reference evidence="2" key="1">
    <citation type="submission" date="2017-09" db="EMBL/GenBank/DDBJ databases">
        <authorList>
            <person name="Shetty A S."/>
        </authorList>
    </citation>
    <scope>NUCLEOTIDE SEQUENCE [LARGE SCALE GENOMIC DNA]</scope>
</reference>
<dbReference type="GO" id="GO:0016301">
    <property type="term" value="F:kinase activity"/>
    <property type="evidence" value="ECO:0007669"/>
    <property type="project" value="UniProtKB-KW"/>
</dbReference>
<sequence>MSAFNKNGWVSLAEICDERQLVTDVETGKKVLRAAYFSSMNAMIEGAYQFARFFEELHQNGKVYCSISPEAFYFNLKSGAFHFEGEELLGEAYVQAPDAEKTDFTEFLAPELVESLAEEPEEQESPEDVETFRECYSFETDRYFMAVYLFEYFFHTGSPFEGKKMVNRCFLSPEEKELFRAKEGRFCMEPGEEENIPVKGIQDKLIQYWNEYPEILQKMFQKAFLDGGRLRELRPTEVDWKQLLVRMAMDYKSCHCGFHGFSYRLLQKENGTLACPKCGKIYYPLTNGLDRILLAEGEKLYECQTGRNPMDKDTVTGLIVENRQKKGLYGIKNVSQGVWRGFYPDGKLKDIPNGQGIPIWNGMSVRFELGEEWNLSLVQQTEERKEDEDEQTV</sequence>
<evidence type="ECO:0000313" key="1">
    <source>
        <dbReference type="EMBL" id="SOB73545.1"/>
    </source>
</evidence>
<proteinExistence type="predicted"/>
<keyword evidence="2" id="KW-1185">Reference proteome</keyword>
<dbReference type="RefSeq" id="WP_096241274.1">
    <property type="nucleotide sequence ID" value="NZ_LT907978.1"/>
</dbReference>
<dbReference type="EMBL" id="LT907978">
    <property type="protein sequence ID" value="SOB73545.1"/>
    <property type="molecule type" value="Genomic_DNA"/>
</dbReference>
<evidence type="ECO:0000313" key="2">
    <source>
        <dbReference type="Proteomes" id="UP000217549"/>
    </source>
</evidence>
<dbReference type="SUPFAM" id="SSF56112">
    <property type="entry name" value="Protein kinase-like (PK-like)"/>
    <property type="match status" value="1"/>
</dbReference>
<gene>
    <name evidence="1" type="ORF">EHLA_2994</name>
</gene>
<dbReference type="KEGG" id="ehl:EHLA_2994"/>
<dbReference type="STRING" id="39488.ERS852450_01445"/>
<organism evidence="1 2">
    <name type="scientific">Anaerobutyricum hallii</name>
    <dbReference type="NCBI Taxonomy" id="39488"/>
    <lineage>
        <taxon>Bacteria</taxon>
        <taxon>Bacillati</taxon>
        <taxon>Bacillota</taxon>
        <taxon>Clostridia</taxon>
        <taxon>Lachnospirales</taxon>
        <taxon>Lachnospiraceae</taxon>
        <taxon>Anaerobutyricum</taxon>
    </lineage>
</organism>
<dbReference type="Proteomes" id="UP000217549">
    <property type="component" value="Chromosome I"/>
</dbReference>
<keyword evidence="1" id="KW-0418">Kinase</keyword>
<dbReference type="InterPro" id="IPR011009">
    <property type="entry name" value="Kinase-like_dom_sf"/>
</dbReference>
<name>A0A285Q023_9FIRM</name>
<protein>
    <submittedName>
        <fullName evidence="1">Protein kinase-like domain</fullName>
    </submittedName>
</protein>
<accession>A0A285Q023</accession>
<keyword evidence="1" id="KW-0808">Transferase</keyword>
<dbReference type="AlphaFoldDB" id="A0A285Q023"/>